<dbReference type="Gene3D" id="1.10.472.10">
    <property type="entry name" value="Cyclin-like"/>
    <property type="match status" value="1"/>
</dbReference>
<name>A0A6G1EBX4_9ORYZ</name>
<gene>
    <name evidence="2" type="ORF">E2562_024668</name>
</gene>
<evidence type="ECO:0000313" key="2">
    <source>
        <dbReference type="EMBL" id="KAF0922096.1"/>
    </source>
</evidence>
<proteinExistence type="predicted"/>
<reference evidence="2 3" key="1">
    <citation type="submission" date="2019-11" db="EMBL/GenBank/DDBJ databases">
        <title>Whole genome sequence of Oryza granulata.</title>
        <authorList>
            <person name="Li W."/>
        </authorList>
    </citation>
    <scope>NUCLEOTIDE SEQUENCE [LARGE SCALE GENOMIC DNA]</scope>
    <source>
        <strain evidence="3">cv. Menghai</strain>
        <tissue evidence="2">Leaf</tissue>
    </source>
</reference>
<sequence length="151" mass="16151">MALVPKGDPKEGGSGSVSSGPTRHNPATGGELCAEAGIGVFLSKISQMALTFKEIIFGYRKQSQCKPQKTGEEHVDIITFYNEVFIPTVKHLLVEQSIPVPSFSQSAACPVCFGKIPPPLPPRISAAFPDHLPPSPLPADDPTSAFPDQRR</sequence>
<dbReference type="PANTHER" id="PTHR13742:SF17">
    <property type="entry name" value="RE32990P-RELATED"/>
    <property type="match status" value="1"/>
</dbReference>
<dbReference type="GO" id="GO:0000785">
    <property type="term" value="C:chromatin"/>
    <property type="evidence" value="ECO:0007669"/>
    <property type="project" value="TreeGrafter"/>
</dbReference>
<feature type="region of interest" description="Disordered" evidence="1">
    <location>
        <begin position="1"/>
        <end position="28"/>
    </location>
</feature>
<evidence type="ECO:0000256" key="1">
    <source>
        <dbReference type="SAM" id="MobiDB-lite"/>
    </source>
</evidence>
<keyword evidence="3" id="KW-1185">Reference proteome</keyword>
<organism evidence="2 3">
    <name type="scientific">Oryza meyeriana var. granulata</name>
    <dbReference type="NCBI Taxonomy" id="110450"/>
    <lineage>
        <taxon>Eukaryota</taxon>
        <taxon>Viridiplantae</taxon>
        <taxon>Streptophyta</taxon>
        <taxon>Embryophyta</taxon>
        <taxon>Tracheophyta</taxon>
        <taxon>Spermatophyta</taxon>
        <taxon>Magnoliopsida</taxon>
        <taxon>Liliopsida</taxon>
        <taxon>Poales</taxon>
        <taxon>Poaceae</taxon>
        <taxon>BOP clade</taxon>
        <taxon>Oryzoideae</taxon>
        <taxon>Oryzeae</taxon>
        <taxon>Oryzinae</taxon>
        <taxon>Oryza</taxon>
        <taxon>Oryza meyeriana</taxon>
    </lineage>
</organism>
<dbReference type="InterPro" id="IPR028309">
    <property type="entry name" value="RB_fam"/>
</dbReference>
<dbReference type="EMBL" id="SPHZ02000004">
    <property type="protein sequence ID" value="KAF0922096.1"/>
    <property type="molecule type" value="Genomic_DNA"/>
</dbReference>
<dbReference type="GO" id="GO:0030154">
    <property type="term" value="P:cell differentiation"/>
    <property type="evidence" value="ECO:0007669"/>
    <property type="project" value="TreeGrafter"/>
</dbReference>
<evidence type="ECO:0000313" key="3">
    <source>
        <dbReference type="Proteomes" id="UP000479710"/>
    </source>
</evidence>
<dbReference type="GO" id="GO:2000134">
    <property type="term" value="P:negative regulation of G1/S transition of mitotic cell cycle"/>
    <property type="evidence" value="ECO:0007669"/>
    <property type="project" value="TreeGrafter"/>
</dbReference>
<dbReference type="InterPro" id="IPR036915">
    <property type="entry name" value="Cyclin-like_sf"/>
</dbReference>
<protein>
    <submittedName>
        <fullName evidence="2">Uncharacterized protein</fullName>
    </submittedName>
</protein>
<dbReference type="GO" id="GO:0000977">
    <property type="term" value="F:RNA polymerase II transcription regulatory region sequence-specific DNA binding"/>
    <property type="evidence" value="ECO:0007669"/>
    <property type="project" value="TreeGrafter"/>
</dbReference>
<accession>A0A6G1EBX4</accession>
<dbReference type="GO" id="GO:0006357">
    <property type="term" value="P:regulation of transcription by RNA polymerase II"/>
    <property type="evidence" value="ECO:0007669"/>
    <property type="project" value="InterPro"/>
</dbReference>
<dbReference type="SUPFAM" id="SSF47954">
    <property type="entry name" value="Cyclin-like"/>
    <property type="match status" value="1"/>
</dbReference>
<dbReference type="PANTHER" id="PTHR13742">
    <property type="entry name" value="RETINOBLASTOMA-ASSOCIATED PROTEIN RB -RELATED"/>
    <property type="match status" value="1"/>
</dbReference>
<dbReference type="AlphaFoldDB" id="A0A6G1EBX4"/>
<feature type="region of interest" description="Disordered" evidence="1">
    <location>
        <begin position="124"/>
        <end position="151"/>
    </location>
</feature>
<dbReference type="Proteomes" id="UP000479710">
    <property type="component" value="Unassembled WGS sequence"/>
</dbReference>
<dbReference type="OrthoDB" id="844594at2759"/>
<comment type="caution">
    <text evidence="2">The sequence shown here is derived from an EMBL/GenBank/DDBJ whole genome shotgun (WGS) entry which is preliminary data.</text>
</comment>
<dbReference type="GO" id="GO:0005667">
    <property type="term" value="C:transcription regulator complex"/>
    <property type="evidence" value="ECO:0007669"/>
    <property type="project" value="TreeGrafter"/>
</dbReference>